<evidence type="ECO:0000259" key="1">
    <source>
        <dbReference type="Pfam" id="PF18925"/>
    </source>
</evidence>
<dbReference type="EMBL" id="JAFKCU010000002">
    <property type="protein sequence ID" value="MBN7816266.1"/>
    <property type="molecule type" value="Genomic_DNA"/>
</dbReference>
<reference evidence="2 3" key="1">
    <citation type="submission" date="2021-03" db="EMBL/GenBank/DDBJ databases">
        <title>novel species isolated from a fishpond in China.</title>
        <authorList>
            <person name="Lu H."/>
            <person name="Cai Z."/>
        </authorList>
    </citation>
    <scope>NUCLEOTIDE SEQUENCE [LARGE SCALE GENOMIC DNA]</scope>
    <source>
        <strain evidence="2 3">YJ13C</strain>
    </source>
</reference>
<keyword evidence="3" id="KW-1185">Reference proteome</keyword>
<organism evidence="2 3">
    <name type="scientific">Algoriphagus pacificus</name>
    <dbReference type="NCBI Taxonomy" id="2811234"/>
    <lineage>
        <taxon>Bacteria</taxon>
        <taxon>Pseudomonadati</taxon>
        <taxon>Bacteroidota</taxon>
        <taxon>Cytophagia</taxon>
        <taxon>Cytophagales</taxon>
        <taxon>Cyclobacteriaceae</taxon>
        <taxon>Algoriphagus</taxon>
    </lineage>
</organism>
<proteinExistence type="predicted"/>
<dbReference type="Proteomes" id="UP000664480">
    <property type="component" value="Unassembled WGS sequence"/>
</dbReference>
<comment type="caution">
    <text evidence="2">The sequence shown here is derived from an EMBL/GenBank/DDBJ whole genome shotgun (WGS) entry which is preliminary data.</text>
</comment>
<dbReference type="RefSeq" id="WP_206586894.1">
    <property type="nucleotide sequence ID" value="NZ_JAFKCU010000002.1"/>
</dbReference>
<gene>
    <name evidence="2" type="ORF">J0A69_12530</name>
</gene>
<name>A0ABS3CIC9_9BACT</name>
<protein>
    <recommendedName>
        <fullName evidence="1">DUF5675 domain-containing protein</fullName>
    </recommendedName>
</protein>
<evidence type="ECO:0000313" key="2">
    <source>
        <dbReference type="EMBL" id="MBN7816266.1"/>
    </source>
</evidence>
<sequence>MRLLLKRRYTPRGSLGRLYLGQKQLCFIREAPKSCYDQAIHCLEEGTYELEAAHSEEEGWFIRVGERGLIKARTGESRPGMNELCPVSSYRADGTPLFTKLAFLKLLDELTPFWERGEILDLQIVSTGIPYQLESCLEQSYS</sequence>
<dbReference type="Pfam" id="PF18925">
    <property type="entry name" value="DUF5675"/>
    <property type="match status" value="1"/>
</dbReference>
<evidence type="ECO:0000313" key="3">
    <source>
        <dbReference type="Proteomes" id="UP000664480"/>
    </source>
</evidence>
<feature type="domain" description="DUF5675" evidence="1">
    <location>
        <begin position="5"/>
        <end position="63"/>
    </location>
</feature>
<dbReference type="InterPro" id="IPR043732">
    <property type="entry name" value="DUF5675"/>
</dbReference>
<accession>A0ABS3CIC9</accession>